<dbReference type="GO" id="GO:0016740">
    <property type="term" value="F:transferase activity"/>
    <property type="evidence" value="ECO:0007669"/>
    <property type="project" value="UniProtKB-KW"/>
</dbReference>
<sequence length="357" mass="40609">MHVVLSGYFGFHNAGDEAILKAMVDQIRQVDPSVKITVLSNDIVHTAQTYSVGAVDRWNLAAVTRVLRRADGLISGGGSLLQDATGPKSIIYYTGVMNLARFLRVPVYVFAQGMGPIHYRLGRTLVKYTLNRVSHLTVRDSDSEELLKRIGVRKRIELVPDPVLGMNVPEEPSEWLERQDLPKPFVTISLRDWRRRETYSPKVAEAADRLIKEGYSILLVPMHGSEDYAFSRKIAHSMKGRAWIMPADSSIEEKISVIHQSEFMIGMRLHSLIFAAISGTPFIPLSYDPKIDSFSRLYDADEVYHVENDDWTAQDLYQKSLEIQRNKSSIQQKFAELNERYRTKIKEAIAHVLNSFK</sequence>
<dbReference type="Gene3D" id="3.40.50.2000">
    <property type="entry name" value="Glycogen Phosphorylase B"/>
    <property type="match status" value="1"/>
</dbReference>
<dbReference type="InterPro" id="IPR019896">
    <property type="entry name" value="Polysacch_pyruvyl_Trfase_CsaB"/>
</dbReference>
<dbReference type="RefSeq" id="WP_197317332.1">
    <property type="nucleotide sequence ID" value="NZ_JADZSC010000002.1"/>
</dbReference>
<proteinExistence type="predicted"/>
<dbReference type="Proteomes" id="UP000614490">
    <property type="component" value="Unassembled WGS sequence"/>
</dbReference>
<keyword evidence="3" id="KW-1185">Reference proteome</keyword>
<feature type="domain" description="Polysaccharide pyruvyl transferase" evidence="1">
    <location>
        <begin position="13"/>
        <end position="289"/>
    </location>
</feature>
<comment type="caution">
    <text evidence="2">The sequence shown here is derived from an EMBL/GenBank/DDBJ whole genome shotgun (WGS) entry which is preliminary data.</text>
</comment>
<dbReference type="PANTHER" id="PTHR36836">
    <property type="entry name" value="COLANIC ACID BIOSYNTHESIS PROTEIN WCAK"/>
    <property type="match status" value="1"/>
</dbReference>
<evidence type="ECO:0000313" key="3">
    <source>
        <dbReference type="Proteomes" id="UP000614490"/>
    </source>
</evidence>
<dbReference type="EMBL" id="JADZSC010000002">
    <property type="protein sequence ID" value="MBH0230715.1"/>
    <property type="molecule type" value="Genomic_DNA"/>
</dbReference>
<accession>A0A931MVL1</accession>
<gene>
    <name evidence="2" type="primary">csaB</name>
    <name evidence="2" type="ORF">H0267_10855</name>
</gene>
<evidence type="ECO:0000313" key="2">
    <source>
        <dbReference type="EMBL" id="MBH0230715.1"/>
    </source>
</evidence>
<reference evidence="2 3" key="1">
    <citation type="journal article" date="2005" name="Int. J. Syst. Evol. Microbiol.">
        <title>Halobacillus yeomjeoni sp. nov., isolated from a marine solar saltern in Korea.</title>
        <authorList>
            <person name="Yoon J.H."/>
            <person name="Kang S.J."/>
            <person name="Lee C.H."/>
            <person name="Oh H.W."/>
            <person name="Oh T.K."/>
        </authorList>
    </citation>
    <scope>NUCLEOTIDE SEQUENCE [LARGE SCALE GENOMIC DNA]</scope>
    <source>
        <strain evidence="2 3">KCTC 3957</strain>
    </source>
</reference>
<name>A0A931MVL1_9BACI</name>
<dbReference type="PANTHER" id="PTHR36836:SF1">
    <property type="entry name" value="COLANIC ACID BIOSYNTHESIS PROTEIN WCAK"/>
    <property type="match status" value="1"/>
</dbReference>
<dbReference type="AlphaFoldDB" id="A0A931MVL1"/>
<dbReference type="Pfam" id="PF04230">
    <property type="entry name" value="PS_pyruv_trans"/>
    <property type="match status" value="1"/>
</dbReference>
<keyword evidence="2" id="KW-0808">Transferase</keyword>
<dbReference type="SUPFAM" id="SSF53756">
    <property type="entry name" value="UDP-Glycosyltransferase/glycogen phosphorylase"/>
    <property type="match status" value="1"/>
</dbReference>
<evidence type="ECO:0000259" key="1">
    <source>
        <dbReference type="Pfam" id="PF04230"/>
    </source>
</evidence>
<dbReference type="NCBIfam" id="TIGR03609">
    <property type="entry name" value="S_layer_CsaB"/>
    <property type="match status" value="1"/>
</dbReference>
<protein>
    <submittedName>
        <fullName evidence="2">Polysaccharide pyruvyl transferase CsaB</fullName>
    </submittedName>
</protein>
<dbReference type="InterPro" id="IPR007345">
    <property type="entry name" value="Polysacch_pyruvyl_Trfase"/>
</dbReference>
<organism evidence="2 3">
    <name type="scientific">Halobacillus yeomjeoni</name>
    <dbReference type="NCBI Taxonomy" id="311194"/>
    <lineage>
        <taxon>Bacteria</taxon>
        <taxon>Bacillati</taxon>
        <taxon>Bacillota</taxon>
        <taxon>Bacilli</taxon>
        <taxon>Bacillales</taxon>
        <taxon>Bacillaceae</taxon>
        <taxon>Halobacillus</taxon>
    </lineage>
</organism>